<feature type="transmembrane region" description="Helical" evidence="6">
    <location>
        <begin position="81"/>
        <end position="98"/>
    </location>
</feature>
<feature type="region of interest" description="Disordered" evidence="5">
    <location>
        <begin position="159"/>
        <end position="188"/>
    </location>
</feature>
<evidence type="ECO:0000313" key="8">
    <source>
        <dbReference type="EMBL" id="QDO88873.1"/>
    </source>
</evidence>
<organism evidence="8 9">
    <name type="scientific">Ornithinimicrobium ciconiae</name>
    <dbReference type="NCBI Taxonomy" id="2594265"/>
    <lineage>
        <taxon>Bacteria</taxon>
        <taxon>Bacillati</taxon>
        <taxon>Actinomycetota</taxon>
        <taxon>Actinomycetes</taxon>
        <taxon>Micrococcales</taxon>
        <taxon>Ornithinimicrobiaceae</taxon>
        <taxon>Ornithinimicrobium</taxon>
    </lineage>
</organism>
<keyword evidence="4 6" id="KW-0472">Membrane</keyword>
<accession>A0A516GBG6</accession>
<dbReference type="Pfam" id="PF07291">
    <property type="entry name" value="MauE"/>
    <property type="match status" value="1"/>
</dbReference>
<sequence>MSRQRWADLIGLLCRLALGGVLLAAGLLKVGDTTGSIQSVVAYRLFDYQLAEMIGLMLPVVEIALGLLLVLGLLTRWSAALGALLMVVFIAGIASAWARGLAIDCGCFGTGGPVDPSETAYLSEIVRDAALFGAGLWLVVRPRSLLALDTLIFRRARPARSAGEPPDGTGSTRLSARHTAPSTTKGAT</sequence>
<feature type="domain" description="Methylamine utilisation protein MauE" evidence="7">
    <location>
        <begin position="9"/>
        <end position="140"/>
    </location>
</feature>
<protein>
    <submittedName>
        <fullName evidence="8">DoxX family membrane protein</fullName>
    </submittedName>
</protein>
<evidence type="ECO:0000256" key="5">
    <source>
        <dbReference type="SAM" id="MobiDB-lite"/>
    </source>
</evidence>
<dbReference type="KEGG" id="orz:FNH13_11500"/>
<dbReference type="GO" id="GO:0016020">
    <property type="term" value="C:membrane"/>
    <property type="evidence" value="ECO:0007669"/>
    <property type="project" value="UniProtKB-SubCell"/>
</dbReference>
<dbReference type="GO" id="GO:0030416">
    <property type="term" value="P:methylamine metabolic process"/>
    <property type="evidence" value="ECO:0007669"/>
    <property type="project" value="InterPro"/>
</dbReference>
<evidence type="ECO:0000256" key="2">
    <source>
        <dbReference type="ARBA" id="ARBA00022692"/>
    </source>
</evidence>
<dbReference type="OrthoDB" id="5422529at2"/>
<dbReference type="Proteomes" id="UP000315395">
    <property type="component" value="Chromosome"/>
</dbReference>
<keyword evidence="3 6" id="KW-1133">Transmembrane helix</keyword>
<dbReference type="AlphaFoldDB" id="A0A516GBG6"/>
<gene>
    <name evidence="8" type="ORF">FNH13_11500</name>
</gene>
<feature type="transmembrane region" description="Helical" evidence="6">
    <location>
        <begin position="50"/>
        <end position="74"/>
    </location>
</feature>
<evidence type="ECO:0000256" key="6">
    <source>
        <dbReference type="SAM" id="Phobius"/>
    </source>
</evidence>
<evidence type="ECO:0000256" key="1">
    <source>
        <dbReference type="ARBA" id="ARBA00004141"/>
    </source>
</evidence>
<reference evidence="8 9" key="1">
    <citation type="submission" date="2019-07" db="EMBL/GenBank/DDBJ databases">
        <title>complete genome sequencing of Ornithinimicrobium sp. H23M54.</title>
        <authorList>
            <person name="Bae J.-W."/>
            <person name="Lee S.-Y."/>
        </authorList>
    </citation>
    <scope>NUCLEOTIDE SEQUENCE [LARGE SCALE GENOMIC DNA]</scope>
    <source>
        <strain evidence="8 9">H23M54</strain>
    </source>
</reference>
<evidence type="ECO:0000256" key="4">
    <source>
        <dbReference type="ARBA" id="ARBA00023136"/>
    </source>
</evidence>
<dbReference type="InterPro" id="IPR009908">
    <property type="entry name" value="Methylamine_util_MauE"/>
</dbReference>
<evidence type="ECO:0000256" key="3">
    <source>
        <dbReference type="ARBA" id="ARBA00022989"/>
    </source>
</evidence>
<feature type="transmembrane region" description="Helical" evidence="6">
    <location>
        <begin position="12"/>
        <end position="30"/>
    </location>
</feature>
<dbReference type="EMBL" id="CP041616">
    <property type="protein sequence ID" value="QDO88873.1"/>
    <property type="molecule type" value="Genomic_DNA"/>
</dbReference>
<evidence type="ECO:0000313" key="9">
    <source>
        <dbReference type="Proteomes" id="UP000315395"/>
    </source>
</evidence>
<comment type="subcellular location">
    <subcellularLocation>
        <location evidence="1">Membrane</location>
        <topology evidence="1">Multi-pass membrane protein</topology>
    </subcellularLocation>
</comment>
<feature type="compositionally biased region" description="Polar residues" evidence="5">
    <location>
        <begin position="169"/>
        <end position="188"/>
    </location>
</feature>
<keyword evidence="9" id="KW-1185">Reference proteome</keyword>
<evidence type="ECO:0000259" key="7">
    <source>
        <dbReference type="Pfam" id="PF07291"/>
    </source>
</evidence>
<name>A0A516GBG6_9MICO</name>
<dbReference type="RefSeq" id="WP_143783550.1">
    <property type="nucleotide sequence ID" value="NZ_CP041616.1"/>
</dbReference>
<proteinExistence type="predicted"/>
<keyword evidence="2 6" id="KW-0812">Transmembrane</keyword>